<accession>A0ABR6NDP2</accession>
<evidence type="ECO:0000313" key="1">
    <source>
        <dbReference type="EMBL" id="MBB5985399.1"/>
    </source>
</evidence>
<reference evidence="1 2" key="1">
    <citation type="submission" date="2020-08" db="EMBL/GenBank/DDBJ databases">
        <title>Exploring microbial biodiversity for novel pathways involved in the catabolism of aromatic compounds derived from lignin.</title>
        <authorList>
            <person name="Elkins J."/>
        </authorList>
    </citation>
    <scope>NUCLEOTIDE SEQUENCE [LARGE SCALE GENOMIC DNA]</scope>
    <source>
        <strain evidence="1 2">B1D3A</strain>
    </source>
</reference>
<protein>
    <submittedName>
        <fullName evidence="1">Uncharacterized protein</fullName>
    </submittedName>
</protein>
<sequence length="189" mass="20653">MRFALGHDLGRVDKFEWPLFAGDFHETACQDTTTLRTLAARGSMVPMRLNSITANRHIFDGQVNGKPLRLLLNFDGGRALRLQVAGDGEQMIADDGPLDAPFSMDEHGQMDIADVTGSLFPTLQGLEVAQVETLESDGKRVGVKLSVARGQPFHIWVDGDELHWGDGAALSSHDWLHGAVPTPSERIKV</sequence>
<evidence type="ECO:0000313" key="2">
    <source>
        <dbReference type="Proteomes" id="UP001138540"/>
    </source>
</evidence>
<keyword evidence="2" id="KW-1185">Reference proteome</keyword>
<dbReference type="RefSeq" id="WP_184151739.1">
    <property type="nucleotide sequence ID" value="NZ_JACHKA010000001.1"/>
</dbReference>
<organism evidence="1 2">
    <name type="scientific">Sphingobium lignivorans</name>
    <dbReference type="NCBI Taxonomy" id="2735886"/>
    <lineage>
        <taxon>Bacteria</taxon>
        <taxon>Pseudomonadati</taxon>
        <taxon>Pseudomonadota</taxon>
        <taxon>Alphaproteobacteria</taxon>
        <taxon>Sphingomonadales</taxon>
        <taxon>Sphingomonadaceae</taxon>
        <taxon>Sphingobium</taxon>
    </lineage>
</organism>
<name>A0ABR6NDP2_9SPHN</name>
<dbReference type="EMBL" id="JACHKA010000001">
    <property type="protein sequence ID" value="MBB5985399.1"/>
    <property type="molecule type" value="Genomic_DNA"/>
</dbReference>
<proteinExistence type="predicted"/>
<dbReference type="Proteomes" id="UP001138540">
    <property type="component" value="Unassembled WGS sequence"/>
</dbReference>
<gene>
    <name evidence="1" type="ORF">HNP60_001373</name>
</gene>
<comment type="caution">
    <text evidence="1">The sequence shown here is derived from an EMBL/GenBank/DDBJ whole genome shotgun (WGS) entry which is preliminary data.</text>
</comment>